<evidence type="ECO:0000256" key="3">
    <source>
        <dbReference type="ARBA" id="ARBA00022748"/>
    </source>
</evidence>
<dbReference type="EMBL" id="SSOC01000010">
    <property type="protein sequence ID" value="THF61120.1"/>
    <property type="molecule type" value="Genomic_DNA"/>
</dbReference>
<organism evidence="8 9">
    <name type="scientific">Pseudothauera nasutitermitis</name>
    <dbReference type="NCBI Taxonomy" id="2565930"/>
    <lineage>
        <taxon>Bacteria</taxon>
        <taxon>Pseudomonadati</taxon>
        <taxon>Pseudomonadota</taxon>
        <taxon>Betaproteobacteria</taxon>
        <taxon>Rhodocyclales</taxon>
        <taxon>Zoogloeaceae</taxon>
        <taxon>Pseudothauera</taxon>
    </lineage>
</organism>
<dbReference type="RefSeq" id="WP_136350273.1">
    <property type="nucleotide sequence ID" value="NZ_SSOC01000010.1"/>
</dbReference>
<keyword evidence="9" id="KW-1185">Reference proteome</keyword>
<dbReference type="Pfam" id="PF23914">
    <property type="entry name" value="TPR_CcmH_CycH"/>
    <property type="match status" value="1"/>
</dbReference>
<dbReference type="InterPro" id="IPR051263">
    <property type="entry name" value="C-type_cytochrome_biogenesis"/>
</dbReference>
<feature type="domain" description="Cytochrome c-type biogenesis protein H Ig-like" evidence="6">
    <location>
        <begin position="305"/>
        <end position="406"/>
    </location>
</feature>
<sequence length="410" mass="43148">MIPFALLAGLMLAGALLWVLFPLFSTRRQVTAGEERQRQTETALAVLREQLAELDAERAAGRLDDAAYARNREELERRALDEGQGGEGEAHGGPARAWGLGLLLAVPLLAGVVYLAVGEPDALDPAKRAGEAGFTAAEIEQMVGGLAARLENEPDNVEGWTMLARSYLVLQDFPKALGVYARLAEMRPQDPSVFADWADVLAATREGDVTGEPEMLLARALELDPDHLKANALVGTAAYQHGDYAKASAHWERVLAQVPAEDSETAATIRASINEARARGGLPALSESAVAAPPAASAGGLALRGRLALAEGLRERVAPEDVVFVFVRPAGGGMPLAALRFTAGELPREFDFAGAPLMTGDAPIPAQLHVVARVSKSGDVGARPGDLEGQRSGVAADAAGVELLIDTVRE</sequence>
<evidence type="ECO:0000313" key="8">
    <source>
        <dbReference type="EMBL" id="THF61120.1"/>
    </source>
</evidence>
<dbReference type="InterPro" id="IPR017560">
    <property type="entry name" value="Cyt_c_biogenesis_CcmI"/>
</dbReference>
<dbReference type="GO" id="GO:0017004">
    <property type="term" value="P:cytochrome complex assembly"/>
    <property type="evidence" value="ECO:0007669"/>
    <property type="project" value="UniProtKB-KW"/>
</dbReference>
<dbReference type="Gene3D" id="1.25.40.10">
    <property type="entry name" value="Tetratricopeptide repeat domain"/>
    <property type="match status" value="1"/>
</dbReference>
<dbReference type="SUPFAM" id="SSF48452">
    <property type="entry name" value="TPR-like"/>
    <property type="match status" value="1"/>
</dbReference>
<dbReference type="InterPro" id="IPR056413">
    <property type="entry name" value="TPR_CcmH_CycH"/>
</dbReference>
<dbReference type="InterPro" id="IPR011990">
    <property type="entry name" value="TPR-like_helical_dom_sf"/>
</dbReference>
<dbReference type="OrthoDB" id="9776053at2"/>
<evidence type="ECO:0000256" key="5">
    <source>
        <dbReference type="PROSITE-ProRule" id="PRU00339"/>
    </source>
</evidence>
<dbReference type="PANTHER" id="PTHR47870">
    <property type="entry name" value="CYTOCHROME C-TYPE BIOGENESIS PROTEIN CCMH"/>
    <property type="match status" value="1"/>
</dbReference>
<evidence type="ECO:0000259" key="6">
    <source>
        <dbReference type="Pfam" id="PF23892"/>
    </source>
</evidence>
<dbReference type="GO" id="GO:0030313">
    <property type="term" value="C:cell envelope"/>
    <property type="evidence" value="ECO:0007669"/>
    <property type="project" value="UniProtKB-SubCell"/>
</dbReference>
<dbReference type="Proteomes" id="UP000308430">
    <property type="component" value="Unassembled WGS sequence"/>
</dbReference>
<evidence type="ECO:0000259" key="7">
    <source>
        <dbReference type="Pfam" id="PF23914"/>
    </source>
</evidence>
<protein>
    <submittedName>
        <fullName evidence="8">C-type cytochrome biogenesis protein CcmI</fullName>
    </submittedName>
</protein>
<gene>
    <name evidence="8" type="primary">ccmI</name>
    <name evidence="8" type="ORF">E6C76_21255</name>
</gene>
<comment type="caution">
    <text evidence="8">The sequence shown here is derived from an EMBL/GenBank/DDBJ whole genome shotgun (WGS) entry which is preliminary data.</text>
</comment>
<keyword evidence="4 5" id="KW-0802">TPR repeat</keyword>
<dbReference type="InterPro" id="IPR056412">
    <property type="entry name" value="Ig_CycH"/>
</dbReference>
<dbReference type="Pfam" id="PF23892">
    <property type="entry name" value="Ig_CycH"/>
    <property type="match status" value="1"/>
</dbReference>
<evidence type="ECO:0000256" key="4">
    <source>
        <dbReference type="ARBA" id="ARBA00022803"/>
    </source>
</evidence>
<keyword evidence="2" id="KW-0677">Repeat</keyword>
<proteinExistence type="predicted"/>
<dbReference type="GO" id="GO:0005886">
    <property type="term" value="C:plasma membrane"/>
    <property type="evidence" value="ECO:0007669"/>
    <property type="project" value="TreeGrafter"/>
</dbReference>
<evidence type="ECO:0000256" key="1">
    <source>
        <dbReference type="ARBA" id="ARBA00004196"/>
    </source>
</evidence>
<feature type="domain" description="Cytochrome c-type biogenesis protein H TPR" evidence="7">
    <location>
        <begin position="131"/>
        <end position="264"/>
    </location>
</feature>
<dbReference type="SMART" id="SM00028">
    <property type="entry name" value="TPR"/>
    <property type="match status" value="2"/>
</dbReference>
<name>A0A4V3WAY0_9RHOO</name>
<dbReference type="AlphaFoldDB" id="A0A4V3WAY0"/>
<dbReference type="PANTHER" id="PTHR47870:SF1">
    <property type="entry name" value="CYTOCHROME C-TYPE BIOGENESIS PROTEIN CCMH"/>
    <property type="match status" value="1"/>
</dbReference>
<accession>A0A4V3WAY0</accession>
<evidence type="ECO:0000313" key="9">
    <source>
        <dbReference type="Proteomes" id="UP000308430"/>
    </source>
</evidence>
<evidence type="ECO:0000256" key="2">
    <source>
        <dbReference type="ARBA" id="ARBA00022737"/>
    </source>
</evidence>
<dbReference type="InterPro" id="IPR019734">
    <property type="entry name" value="TPR_rpt"/>
</dbReference>
<reference evidence="8 9" key="1">
    <citation type="submission" date="2019-04" db="EMBL/GenBank/DDBJ databases">
        <title>Azoarcus nasutitermitis sp. nov. isolated from termite nest.</title>
        <authorList>
            <person name="Lin S.-Y."/>
            <person name="Hameed A."/>
            <person name="Hsu Y.-H."/>
            <person name="Young C.-C."/>
        </authorList>
    </citation>
    <scope>NUCLEOTIDE SEQUENCE [LARGE SCALE GENOMIC DNA]</scope>
    <source>
        <strain evidence="8 9">CC-YHH838</strain>
    </source>
</reference>
<dbReference type="NCBIfam" id="TIGR03142">
    <property type="entry name" value="cytochro_ccmI"/>
    <property type="match status" value="1"/>
</dbReference>
<feature type="repeat" description="TPR" evidence="5">
    <location>
        <begin position="157"/>
        <end position="190"/>
    </location>
</feature>
<keyword evidence="3" id="KW-0201">Cytochrome c-type biogenesis</keyword>
<comment type="subcellular location">
    <subcellularLocation>
        <location evidence="1">Cell envelope</location>
    </subcellularLocation>
</comment>
<dbReference type="PROSITE" id="PS50005">
    <property type="entry name" value="TPR"/>
    <property type="match status" value="1"/>
</dbReference>